<evidence type="ECO:0000313" key="2">
    <source>
        <dbReference type="EMBL" id="PON30867.1"/>
    </source>
</evidence>
<dbReference type="PANTHER" id="PTHR31252">
    <property type="entry name" value="DUF4419 DOMAIN-CONTAINING PROTEIN"/>
    <property type="match status" value="1"/>
</dbReference>
<name>A0A2P5A2U7_9HYPO</name>
<protein>
    <submittedName>
        <fullName evidence="2">Uncharacterized protein</fullName>
    </submittedName>
</protein>
<evidence type="ECO:0000313" key="3">
    <source>
        <dbReference type="Proteomes" id="UP000054821"/>
    </source>
</evidence>
<dbReference type="GeneID" id="29983312"/>
<dbReference type="PANTHER" id="PTHR31252:SF11">
    <property type="entry name" value="DUF4419 DOMAIN-CONTAINING PROTEIN"/>
    <property type="match status" value="1"/>
</dbReference>
<dbReference type="Proteomes" id="UP000054821">
    <property type="component" value="Unassembled WGS sequence"/>
</dbReference>
<dbReference type="Pfam" id="PF14388">
    <property type="entry name" value="DUF4419"/>
    <property type="match status" value="1"/>
</dbReference>
<dbReference type="EMBL" id="JPDN02000001">
    <property type="protein sequence ID" value="PON30867.1"/>
    <property type="molecule type" value="Genomic_DNA"/>
</dbReference>
<proteinExistence type="predicted"/>
<dbReference type="AlphaFoldDB" id="A0A2P5A2U7"/>
<comment type="caution">
    <text evidence="2">The sequence shown here is derived from an EMBL/GenBank/DDBJ whole genome shotgun (WGS) entry which is preliminary data.</text>
</comment>
<dbReference type="STRING" id="398673.A0A2P5A2U7"/>
<feature type="region of interest" description="Disordered" evidence="1">
    <location>
        <begin position="348"/>
        <end position="368"/>
    </location>
</feature>
<accession>A0A2P5A2U7</accession>
<keyword evidence="3" id="KW-1185">Reference proteome</keyword>
<organism evidence="2 3">
    <name type="scientific">Trichoderma gamsii</name>
    <dbReference type="NCBI Taxonomy" id="398673"/>
    <lineage>
        <taxon>Eukaryota</taxon>
        <taxon>Fungi</taxon>
        <taxon>Dikarya</taxon>
        <taxon>Ascomycota</taxon>
        <taxon>Pezizomycotina</taxon>
        <taxon>Sordariomycetes</taxon>
        <taxon>Hypocreomycetidae</taxon>
        <taxon>Hypocreales</taxon>
        <taxon>Hypocreaceae</taxon>
        <taxon>Trichoderma</taxon>
    </lineage>
</organism>
<sequence>MPVTVTIANQAAENWKAPKVRTASELLKEVHPKEHESMKRILGSSFATSFLSESHISASPNGFVYSAYIAYGKHHHLTIRPDNVWFAILSQLGFYLGKHSKPKRLRCNTVLPEGTKQITLAYRDGHSSGSRIYAYLAQKLNDEIFDEIQDPLWATPSFTTTTDTDRAVASALLMGTMQPYYECDLVMLCGLPSVTLLGEIEDWQEINGRIDYLYQLDRAPLTRFANMLRPILRHMIHSFTHPTSEEIKSFWNTMVTTRPPVDGEYVVLSGWITAFCNWNEEGTFSSHASSLPGLDGELYPIVQVKNLPAGSASVPVKVTINEELCDCTMVAGSVGIQAFSLEQREIPADTMSRKSQKVETPPSKQDPYGLQTIQPVSGWWIVERTTVKGDGSYHSAGVNSVERIKEKGSAFITIDLT</sequence>
<reference evidence="2 3" key="1">
    <citation type="journal article" date="2016" name="Genome Announc.">
        <title>Draft Whole-Genome Sequence of Trichoderma gamsii T6085, a Promising Biocontrol Agent of Fusarium Head Blight on Wheat.</title>
        <authorList>
            <person name="Baroncelli R."/>
            <person name="Zapparata A."/>
            <person name="Piaggeschi G."/>
            <person name="Sarrocco S."/>
            <person name="Vannacci G."/>
        </authorList>
    </citation>
    <scope>NUCLEOTIDE SEQUENCE [LARGE SCALE GENOMIC DNA]</scope>
    <source>
        <strain evidence="2 3">T6085</strain>
    </source>
</reference>
<gene>
    <name evidence="2" type="ORF">TGAM01_v200287</name>
</gene>
<evidence type="ECO:0000256" key="1">
    <source>
        <dbReference type="SAM" id="MobiDB-lite"/>
    </source>
</evidence>
<dbReference type="InterPro" id="IPR025533">
    <property type="entry name" value="DUF4419"/>
</dbReference>
<dbReference type="RefSeq" id="XP_018663635.1">
    <property type="nucleotide sequence ID" value="XM_018803229.1"/>
</dbReference>